<dbReference type="AlphaFoldDB" id="A0AAV0ISV1"/>
<dbReference type="EMBL" id="CAMGYJ010000004">
    <property type="protein sequence ID" value="CAI0399847.1"/>
    <property type="molecule type" value="Genomic_DNA"/>
</dbReference>
<dbReference type="Proteomes" id="UP001154282">
    <property type="component" value="Unassembled WGS sequence"/>
</dbReference>
<proteinExistence type="predicted"/>
<evidence type="ECO:0000256" key="1">
    <source>
        <dbReference type="SAM" id="MobiDB-lite"/>
    </source>
</evidence>
<evidence type="ECO:0000313" key="3">
    <source>
        <dbReference type="Proteomes" id="UP001154282"/>
    </source>
</evidence>
<name>A0AAV0ISV1_9ROSI</name>
<evidence type="ECO:0000313" key="2">
    <source>
        <dbReference type="EMBL" id="CAI0399847.1"/>
    </source>
</evidence>
<protein>
    <submittedName>
        <fullName evidence="2">Uncharacterized protein</fullName>
    </submittedName>
</protein>
<comment type="caution">
    <text evidence="2">The sequence shown here is derived from an EMBL/GenBank/DDBJ whole genome shotgun (WGS) entry which is preliminary data.</text>
</comment>
<sequence>MQRGPRHRVPQIPGPVREDQGPRHGLPVLRPSEPSGPLRLPAQAGLGQPRRPHRPAPGRVRGERRPARVQPVWGPGRQDLLEGGQGRAGQSPRDSLREEEAETTFCWFYE</sequence>
<reference evidence="2" key="1">
    <citation type="submission" date="2022-08" db="EMBL/GenBank/DDBJ databases">
        <authorList>
            <person name="Gutierrez-Valencia J."/>
        </authorList>
    </citation>
    <scope>NUCLEOTIDE SEQUENCE</scope>
</reference>
<organism evidence="2 3">
    <name type="scientific">Linum tenue</name>
    <dbReference type="NCBI Taxonomy" id="586396"/>
    <lineage>
        <taxon>Eukaryota</taxon>
        <taxon>Viridiplantae</taxon>
        <taxon>Streptophyta</taxon>
        <taxon>Embryophyta</taxon>
        <taxon>Tracheophyta</taxon>
        <taxon>Spermatophyta</taxon>
        <taxon>Magnoliopsida</taxon>
        <taxon>eudicotyledons</taxon>
        <taxon>Gunneridae</taxon>
        <taxon>Pentapetalae</taxon>
        <taxon>rosids</taxon>
        <taxon>fabids</taxon>
        <taxon>Malpighiales</taxon>
        <taxon>Linaceae</taxon>
        <taxon>Linum</taxon>
    </lineage>
</organism>
<feature type="region of interest" description="Disordered" evidence="1">
    <location>
        <begin position="1"/>
        <end position="103"/>
    </location>
</feature>
<keyword evidence="3" id="KW-1185">Reference proteome</keyword>
<accession>A0AAV0ISV1</accession>
<gene>
    <name evidence="2" type="ORF">LITE_LOCUS10489</name>
</gene>